<evidence type="ECO:0000313" key="8">
    <source>
        <dbReference type="Proteomes" id="UP000283765"/>
    </source>
</evidence>
<accession>A0A3E4LSY7</accession>
<evidence type="ECO:0000313" key="2">
    <source>
        <dbReference type="EMBL" id="RGK40651.1"/>
    </source>
</evidence>
<evidence type="ECO:0000259" key="1">
    <source>
        <dbReference type="Pfam" id="PF18735"/>
    </source>
</evidence>
<evidence type="ECO:0000313" key="3">
    <source>
        <dbReference type="EMBL" id="RGU19426.1"/>
    </source>
</evidence>
<organism evidence="2 6">
    <name type="scientific">Agathobacter rectalis</name>
    <dbReference type="NCBI Taxonomy" id="39491"/>
    <lineage>
        <taxon>Bacteria</taxon>
        <taxon>Bacillati</taxon>
        <taxon>Bacillota</taxon>
        <taxon>Clostridia</taxon>
        <taxon>Lachnospirales</taxon>
        <taxon>Lachnospiraceae</taxon>
        <taxon>Agathobacter</taxon>
    </lineage>
</organism>
<dbReference type="EMBL" id="QSKC01000005">
    <property type="protein sequence ID" value="RHE32974.1"/>
    <property type="molecule type" value="Genomic_DNA"/>
</dbReference>
<evidence type="ECO:0000313" key="6">
    <source>
        <dbReference type="Proteomes" id="UP000261052"/>
    </source>
</evidence>
<evidence type="ECO:0000313" key="9">
    <source>
        <dbReference type="Proteomes" id="UP000285290"/>
    </source>
</evidence>
<dbReference type="InterPro" id="IPR041519">
    <property type="entry name" value="HEPN_RiboL-PSP"/>
</dbReference>
<dbReference type="Proteomes" id="UP000283765">
    <property type="component" value="Unassembled WGS sequence"/>
</dbReference>
<comment type="caution">
    <text evidence="2">The sequence shown here is derived from an EMBL/GenBank/DDBJ whole genome shotgun (WGS) entry which is preliminary data.</text>
</comment>
<dbReference type="EMBL" id="QRON01000007">
    <property type="protein sequence ID" value="RHL27559.1"/>
    <property type="molecule type" value="Genomic_DNA"/>
</dbReference>
<dbReference type="Proteomes" id="UP000283297">
    <property type="component" value="Unassembled WGS sequence"/>
</dbReference>
<proteinExistence type="predicted"/>
<dbReference type="RefSeq" id="WP_117686616.1">
    <property type="nucleotide sequence ID" value="NZ_QRON01000007.1"/>
</dbReference>
<reference evidence="6 7" key="1">
    <citation type="submission" date="2018-08" db="EMBL/GenBank/DDBJ databases">
        <title>A genome reference for cultivated species of the human gut microbiota.</title>
        <authorList>
            <person name="Zou Y."/>
            <person name="Xue W."/>
            <person name="Luo G."/>
        </authorList>
    </citation>
    <scope>NUCLEOTIDE SEQUENCE [LARGE SCALE GENOMIC DNA]</scope>
    <source>
        <strain evidence="3 8">AF17-27</strain>
        <strain evidence="5 7">AF38-24</strain>
        <strain evidence="4 9">AM29-10</strain>
        <strain evidence="2 6">TF11-15AC</strain>
    </source>
</reference>
<gene>
    <name evidence="5" type="ORF">DW028_10635</name>
    <name evidence="4" type="ORF">DW753_05895</name>
    <name evidence="3" type="ORF">DWW89_15540</name>
    <name evidence="2" type="ORF">DXD13_13480</name>
</gene>
<name>A0A3E4LSY7_9FIRM</name>
<dbReference type="AlphaFoldDB" id="A0A3E4LSY7"/>
<dbReference type="Proteomes" id="UP000261052">
    <property type="component" value="Unassembled WGS sequence"/>
</dbReference>
<protein>
    <recommendedName>
        <fullName evidence="1">RiboL-PSP-HEPN domain-containing protein</fullName>
    </recommendedName>
</protein>
<evidence type="ECO:0000313" key="7">
    <source>
        <dbReference type="Proteomes" id="UP000283297"/>
    </source>
</evidence>
<dbReference type="EMBL" id="QSQP01000020">
    <property type="protein sequence ID" value="RGK40651.1"/>
    <property type="molecule type" value="Genomic_DNA"/>
</dbReference>
<dbReference type="Proteomes" id="UP000285290">
    <property type="component" value="Unassembled WGS sequence"/>
</dbReference>
<evidence type="ECO:0000313" key="4">
    <source>
        <dbReference type="EMBL" id="RHE32974.1"/>
    </source>
</evidence>
<dbReference type="EMBL" id="QRXR01000039">
    <property type="protein sequence ID" value="RGU19426.1"/>
    <property type="molecule type" value="Genomic_DNA"/>
</dbReference>
<sequence length="213" mass="25058">MFDEIKEEMTRKICELRIWLSNINDSDDFSAINKGLFYVYIYGIYEETVRTVVQKTIEELNAKSVKIDECIYELYALIFSAEYDSIYGVGNEHKWEKRWNISYKLTQNPIVVIPNEIIPTDGKNLRYRQLESIAKTFGIHNAILPRAEIGGDIQEMVDKRNYIAHGNKTPKEVGREVSVNDLQRKLDHISEACTYIIELYEEYIEEQMYLKNH</sequence>
<feature type="domain" description="RiboL-PSP-HEPN" evidence="1">
    <location>
        <begin position="15"/>
        <end position="201"/>
    </location>
</feature>
<dbReference type="Pfam" id="PF18735">
    <property type="entry name" value="HEPN_RiboL-PSP"/>
    <property type="match status" value="1"/>
</dbReference>
<evidence type="ECO:0000313" key="5">
    <source>
        <dbReference type="EMBL" id="RHL27559.1"/>
    </source>
</evidence>